<comment type="caution">
    <text evidence="5">The sequence shown here is derived from an EMBL/GenBank/DDBJ whole genome shotgun (WGS) entry which is preliminary data.</text>
</comment>
<sequence>MANRTVLITGCSSGIGEATAERLAKSGWTVYATARKPETLEGLKAKGCRTLALDVTDEESMTKAVKTVLDETGRIDALINNAGYSQSGAAETLDLDDVRRQFETNVFGLLRMSQLVLPAMREQGYGRIVNISSMGGKLVFPGGGIYHATKYAVEALSDAMRFEVAGFGVEVVIVEPGLITTNFENAAVASMEGNDDGPYAEFNKHVAKSTKEVYSGPMRHLGGAPDSVARVIEKSLKAKRPRIRYTVTPSAKLSIATRRLIGARAWDAAMKSQFPQPKATKRA</sequence>
<dbReference type="NCBIfam" id="NF004826">
    <property type="entry name" value="PRK06182.1"/>
    <property type="match status" value="1"/>
</dbReference>
<dbReference type="PANTHER" id="PTHR44169:SF6">
    <property type="entry name" value="NADPH-DEPENDENT 1-ACYLDIHYDROXYACETONE PHOSPHATE REDUCTASE"/>
    <property type="match status" value="1"/>
</dbReference>
<dbReference type="EMBL" id="JAVDWH010000001">
    <property type="protein sequence ID" value="MDR7086495.1"/>
    <property type="molecule type" value="Genomic_DNA"/>
</dbReference>
<dbReference type="InterPro" id="IPR036291">
    <property type="entry name" value="NAD(P)-bd_dom_sf"/>
</dbReference>
<dbReference type="RefSeq" id="WP_309968436.1">
    <property type="nucleotide sequence ID" value="NZ_JAVDWH010000001.1"/>
</dbReference>
<feature type="domain" description="Ketoreductase" evidence="4">
    <location>
        <begin position="4"/>
        <end position="182"/>
    </location>
</feature>
<dbReference type="Gene3D" id="3.40.50.720">
    <property type="entry name" value="NAD(P)-binding Rossmann-like Domain"/>
    <property type="match status" value="1"/>
</dbReference>
<evidence type="ECO:0000256" key="1">
    <source>
        <dbReference type="ARBA" id="ARBA00006484"/>
    </source>
</evidence>
<proteinExistence type="inferred from homology"/>
<dbReference type="PRINTS" id="PR00081">
    <property type="entry name" value="GDHRDH"/>
</dbReference>
<gene>
    <name evidence="5" type="ORF">J2X11_001334</name>
</gene>
<comment type="similarity">
    <text evidence="1 3">Belongs to the short-chain dehydrogenases/reductases (SDR) family.</text>
</comment>
<evidence type="ECO:0000313" key="6">
    <source>
        <dbReference type="Proteomes" id="UP001257739"/>
    </source>
</evidence>
<organism evidence="5 6">
    <name type="scientific">Aeromicrobium panaciterrae</name>
    <dbReference type="NCBI Taxonomy" id="363861"/>
    <lineage>
        <taxon>Bacteria</taxon>
        <taxon>Bacillati</taxon>
        <taxon>Actinomycetota</taxon>
        <taxon>Actinomycetes</taxon>
        <taxon>Propionibacteriales</taxon>
        <taxon>Nocardioidaceae</taxon>
        <taxon>Aeromicrobium</taxon>
    </lineage>
</organism>
<evidence type="ECO:0000256" key="2">
    <source>
        <dbReference type="ARBA" id="ARBA00023002"/>
    </source>
</evidence>
<protein>
    <submittedName>
        <fullName evidence="5">NADP-dependent 3-hydroxy acid dehydrogenase YdfG</fullName>
    </submittedName>
</protein>
<accession>A0ABU1UMY6</accession>
<dbReference type="SMART" id="SM00822">
    <property type="entry name" value="PKS_KR"/>
    <property type="match status" value="1"/>
</dbReference>
<name>A0ABU1UMY6_9ACTN</name>
<evidence type="ECO:0000313" key="5">
    <source>
        <dbReference type="EMBL" id="MDR7086495.1"/>
    </source>
</evidence>
<dbReference type="SUPFAM" id="SSF51735">
    <property type="entry name" value="NAD(P)-binding Rossmann-fold domains"/>
    <property type="match status" value="1"/>
</dbReference>
<dbReference type="PRINTS" id="PR00080">
    <property type="entry name" value="SDRFAMILY"/>
</dbReference>
<evidence type="ECO:0000256" key="3">
    <source>
        <dbReference type="RuleBase" id="RU000363"/>
    </source>
</evidence>
<dbReference type="Proteomes" id="UP001257739">
    <property type="component" value="Unassembled WGS sequence"/>
</dbReference>
<keyword evidence="2" id="KW-0560">Oxidoreductase</keyword>
<keyword evidence="6" id="KW-1185">Reference proteome</keyword>
<dbReference type="InterPro" id="IPR057326">
    <property type="entry name" value="KR_dom"/>
</dbReference>
<dbReference type="CDD" id="cd05374">
    <property type="entry name" value="17beta-HSD-like_SDR_c"/>
    <property type="match status" value="1"/>
</dbReference>
<dbReference type="InterPro" id="IPR002347">
    <property type="entry name" value="SDR_fam"/>
</dbReference>
<evidence type="ECO:0000259" key="4">
    <source>
        <dbReference type="SMART" id="SM00822"/>
    </source>
</evidence>
<reference evidence="5 6" key="1">
    <citation type="submission" date="2023-07" db="EMBL/GenBank/DDBJ databases">
        <title>Sorghum-associated microbial communities from plants grown in Nebraska, USA.</title>
        <authorList>
            <person name="Schachtman D."/>
        </authorList>
    </citation>
    <scope>NUCLEOTIDE SEQUENCE [LARGE SCALE GENOMIC DNA]</scope>
    <source>
        <strain evidence="5 6">BE248</strain>
    </source>
</reference>
<dbReference type="PANTHER" id="PTHR44169">
    <property type="entry name" value="NADPH-DEPENDENT 1-ACYLDIHYDROXYACETONE PHOSPHATE REDUCTASE"/>
    <property type="match status" value="1"/>
</dbReference>
<dbReference type="Pfam" id="PF00106">
    <property type="entry name" value="adh_short"/>
    <property type="match status" value="1"/>
</dbReference>